<evidence type="ECO:0008006" key="4">
    <source>
        <dbReference type="Google" id="ProtNLM"/>
    </source>
</evidence>
<dbReference type="RefSeq" id="WP_134079208.1">
    <property type="nucleotide sequence ID" value="NZ_SOEB01000026.1"/>
</dbReference>
<accession>A0A4R8FCI6</accession>
<dbReference type="GO" id="GO:0006974">
    <property type="term" value="P:DNA damage response"/>
    <property type="evidence" value="ECO:0007669"/>
    <property type="project" value="TreeGrafter"/>
</dbReference>
<proteinExistence type="predicted"/>
<dbReference type="InterPro" id="IPR007497">
    <property type="entry name" value="SIMPL/DUF541"/>
</dbReference>
<dbReference type="PANTHER" id="PTHR34387:SF1">
    <property type="entry name" value="PERIPLASMIC IMMUNOGENIC PROTEIN"/>
    <property type="match status" value="1"/>
</dbReference>
<dbReference type="PANTHER" id="PTHR34387">
    <property type="entry name" value="SLR1258 PROTEIN"/>
    <property type="match status" value="1"/>
</dbReference>
<dbReference type="EMBL" id="SOEB01000026">
    <property type="protein sequence ID" value="TDX23379.1"/>
    <property type="molecule type" value="Genomic_DNA"/>
</dbReference>
<organism evidence="2 3">
    <name type="scientific">Rhodovulum visakhapatnamense</name>
    <dbReference type="NCBI Taxonomy" id="364297"/>
    <lineage>
        <taxon>Bacteria</taxon>
        <taxon>Pseudomonadati</taxon>
        <taxon>Pseudomonadota</taxon>
        <taxon>Alphaproteobacteria</taxon>
        <taxon>Rhodobacterales</taxon>
        <taxon>Paracoccaceae</taxon>
        <taxon>Rhodovulum</taxon>
    </lineage>
</organism>
<feature type="chain" id="PRO_5020256038" description="Secreted protein" evidence="1">
    <location>
        <begin position="21"/>
        <end position="228"/>
    </location>
</feature>
<sequence>MRLAPLALLVAVLAVPVASAAAPELRVTGTGTATAAPDMATIRLGVSHEARTASEAMDRVSADLTDVLSGLRAAGLEDRDIQTSGLSLSPVWTDYSSGSDRKITGYSASNGVTVRVRALDGLGPLLDTVIGQGANTLDSLSFGLQEPGPVLDEARRAAVAEAMRKARLFAEASGQGLGPLVSLSEEGAEAPVPMKMAARALGESMPMAAGELELDATVTMVFELTDAE</sequence>
<gene>
    <name evidence="2" type="ORF">EV657_12629</name>
</gene>
<keyword evidence="1" id="KW-0732">Signal</keyword>
<evidence type="ECO:0000313" key="3">
    <source>
        <dbReference type="Proteomes" id="UP000295484"/>
    </source>
</evidence>
<dbReference type="Gene3D" id="3.30.70.2970">
    <property type="entry name" value="Protein of unknown function (DUF541), domain 2"/>
    <property type="match status" value="1"/>
</dbReference>
<dbReference type="Proteomes" id="UP000295484">
    <property type="component" value="Unassembled WGS sequence"/>
</dbReference>
<protein>
    <recommendedName>
        <fullName evidence="4">Secreted protein</fullName>
    </recommendedName>
</protein>
<dbReference type="Pfam" id="PF04402">
    <property type="entry name" value="SIMPL"/>
    <property type="match status" value="1"/>
</dbReference>
<feature type="signal peptide" evidence="1">
    <location>
        <begin position="1"/>
        <end position="20"/>
    </location>
</feature>
<name>A0A4R8FCI6_9RHOB</name>
<dbReference type="Gene3D" id="3.30.110.170">
    <property type="entry name" value="Protein of unknown function (DUF541), domain 1"/>
    <property type="match status" value="1"/>
</dbReference>
<comment type="caution">
    <text evidence="2">The sequence shown here is derived from an EMBL/GenBank/DDBJ whole genome shotgun (WGS) entry which is preliminary data.</text>
</comment>
<evidence type="ECO:0000313" key="2">
    <source>
        <dbReference type="EMBL" id="TDX23379.1"/>
    </source>
</evidence>
<dbReference type="AlphaFoldDB" id="A0A4R8FCI6"/>
<evidence type="ECO:0000256" key="1">
    <source>
        <dbReference type="SAM" id="SignalP"/>
    </source>
</evidence>
<reference evidence="2 3" key="1">
    <citation type="submission" date="2019-03" db="EMBL/GenBank/DDBJ databases">
        <title>Genomic Encyclopedia of Type Strains, Phase IV (KMG-IV): sequencing the most valuable type-strain genomes for metagenomic binning, comparative biology and taxonomic classification.</title>
        <authorList>
            <person name="Goeker M."/>
        </authorList>
    </citation>
    <scope>NUCLEOTIDE SEQUENCE [LARGE SCALE GENOMIC DNA]</scope>
    <source>
        <strain evidence="2 3">JA181</strain>
    </source>
</reference>
<dbReference type="InterPro" id="IPR052022">
    <property type="entry name" value="26kDa_periplasmic_antigen"/>
</dbReference>